<dbReference type="PANTHER" id="PTHR19879">
    <property type="entry name" value="TRANSCRIPTION INITIATION FACTOR TFIID"/>
    <property type="match status" value="1"/>
</dbReference>
<dbReference type="Pfam" id="PF00400">
    <property type="entry name" value="WD40"/>
    <property type="match status" value="2"/>
</dbReference>
<dbReference type="PROSITE" id="PS00678">
    <property type="entry name" value="WD_REPEATS_1"/>
    <property type="match status" value="1"/>
</dbReference>
<keyword evidence="2" id="KW-0677">Repeat</keyword>
<comment type="caution">
    <text evidence="4">The sequence shown here is derived from an EMBL/GenBank/DDBJ whole genome shotgun (WGS) entry which is preliminary data.</text>
</comment>
<evidence type="ECO:0000256" key="3">
    <source>
        <dbReference type="PROSITE-ProRule" id="PRU00221"/>
    </source>
</evidence>
<proteinExistence type="predicted"/>
<evidence type="ECO:0000313" key="4">
    <source>
        <dbReference type="EMBL" id="KAH7170175.1"/>
    </source>
</evidence>
<feature type="repeat" description="WD" evidence="3">
    <location>
        <begin position="171"/>
        <end position="211"/>
    </location>
</feature>
<protein>
    <submittedName>
        <fullName evidence="4">WD40-repeat-containing domain protein</fullName>
    </submittedName>
</protein>
<name>A0A9P9FQM8_9HYPO</name>
<dbReference type="SMART" id="SM00320">
    <property type="entry name" value="WD40"/>
    <property type="match status" value="4"/>
</dbReference>
<dbReference type="OrthoDB" id="2013972at2759"/>
<dbReference type="InterPro" id="IPR036322">
    <property type="entry name" value="WD40_repeat_dom_sf"/>
</dbReference>
<keyword evidence="5" id="KW-1185">Reference proteome</keyword>
<feature type="repeat" description="WD" evidence="3">
    <location>
        <begin position="298"/>
        <end position="336"/>
    </location>
</feature>
<dbReference type="PROSITE" id="PS50294">
    <property type="entry name" value="WD_REPEATS_REGION"/>
    <property type="match status" value="1"/>
</dbReference>
<dbReference type="GO" id="GO:0016251">
    <property type="term" value="F:RNA polymerase II general transcription initiation factor activity"/>
    <property type="evidence" value="ECO:0007669"/>
    <property type="project" value="TreeGrafter"/>
</dbReference>
<evidence type="ECO:0000256" key="1">
    <source>
        <dbReference type="ARBA" id="ARBA00022574"/>
    </source>
</evidence>
<reference evidence="4" key="1">
    <citation type="journal article" date="2021" name="Nat. Commun.">
        <title>Genetic determinants of endophytism in the Arabidopsis root mycobiome.</title>
        <authorList>
            <person name="Mesny F."/>
            <person name="Miyauchi S."/>
            <person name="Thiergart T."/>
            <person name="Pickel B."/>
            <person name="Atanasova L."/>
            <person name="Karlsson M."/>
            <person name="Huettel B."/>
            <person name="Barry K.W."/>
            <person name="Haridas S."/>
            <person name="Chen C."/>
            <person name="Bauer D."/>
            <person name="Andreopoulos W."/>
            <person name="Pangilinan J."/>
            <person name="LaButti K."/>
            <person name="Riley R."/>
            <person name="Lipzen A."/>
            <person name="Clum A."/>
            <person name="Drula E."/>
            <person name="Henrissat B."/>
            <person name="Kohler A."/>
            <person name="Grigoriev I.V."/>
            <person name="Martin F.M."/>
            <person name="Hacquard S."/>
        </authorList>
    </citation>
    <scope>NUCLEOTIDE SEQUENCE</scope>
    <source>
        <strain evidence="4">MPI-CAGE-AT-0147</strain>
    </source>
</reference>
<dbReference type="PROSITE" id="PS50082">
    <property type="entry name" value="WD_REPEATS_2"/>
    <property type="match status" value="2"/>
</dbReference>
<evidence type="ECO:0000256" key="2">
    <source>
        <dbReference type="ARBA" id="ARBA00022737"/>
    </source>
</evidence>
<dbReference type="PANTHER" id="PTHR19879:SF1">
    <property type="entry name" value="CANNONBALL-RELATED"/>
    <property type="match status" value="1"/>
</dbReference>
<dbReference type="InterPro" id="IPR015943">
    <property type="entry name" value="WD40/YVTN_repeat-like_dom_sf"/>
</dbReference>
<sequence>MGQPPASGSTMSTTTTLTESAISSGFNLTLRYRRLCSKAETTTVGISPANSAAFAIYTAGQTAQTWIDVFDLNSQRGYCKTSGSDATFAPQGNRLATVRDWTVQLAGGVEYRHNTTVLLRDVMTGKTSSELKQASGAPVAWNSDGKLLAASEGQNRMGIWDVRTGVRIGRVMSHIDTITHAAFMPDNSLVTVSRDGTLRITNVATAKTLRRLEMGNENSANPRGLSVSPDGRRIVSIWGTTVHVWLPRSNDLTSYGLNSVRRNEGWPLCISADCRLIACRTEDGFDIMDVDSGEVVLARDEDVIVTAAAFSVDGQTLVLGKMDGHVEVWDVLNSKA</sequence>
<keyword evidence="1 3" id="KW-0853">WD repeat</keyword>
<dbReference type="AlphaFoldDB" id="A0A9P9FQM8"/>
<dbReference type="GO" id="GO:0006367">
    <property type="term" value="P:transcription initiation at RNA polymerase II promoter"/>
    <property type="evidence" value="ECO:0007669"/>
    <property type="project" value="TreeGrafter"/>
</dbReference>
<organism evidence="4 5">
    <name type="scientific">Dactylonectria macrodidyma</name>
    <dbReference type="NCBI Taxonomy" id="307937"/>
    <lineage>
        <taxon>Eukaryota</taxon>
        <taxon>Fungi</taxon>
        <taxon>Dikarya</taxon>
        <taxon>Ascomycota</taxon>
        <taxon>Pezizomycotina</taxon>
        <taxon>Sordariomycetes</taxon>
        <taxon>Hypocreomycetidae</taxon>
        <taxon>Hypocreales</taxon>
        <taxon>Nectriaceae</taxon>
        <taxon>Dactylonectria</taxon>
    </lineage>
</organism>
<dbReference type="Gene3D" id="2.130.10.10">
    <property type="entry name" value="YVTN repeat-like/Quinoprotein amine dehydrogenase"/>
    <property type="match status" value="2"/>
</dbReference>
<dbReference type="InterPro" id="IPR019775">
    <property type="entry name" value="WD40_repeat_CS"/>
</dbReference>
<evidence type="ECO:0000313" key="5">
    <source>
        <dbReference type="Proteomes" id="UP000738349"/>
    </source>
</evidence>
<dbReference type="InterPro" id="IPR001680">
    <property type="entry name" value="WD40_rpt"/>
</dbReference>
<dbReference type="Proteomes" id="UP000738349">
    <property type="component" value="Unassembled WGS sequence"/>
</dbReference>
<dbReference type="SUPFAM" id="SSF50978">
    <property type="entry name" value="WD40 repeat-like"/>
    <property type="match status" value="1"/>
</dbReference>
<dbReference type="GO" id="GO:0005669">
    <property type="term" value="C:transcription factor TFIID complex"/>
    <property type="evidence" value="ECO:0007669"/>
    <property type="project" value="TreeGrafter"/>
</dbReference>
<gene>
    <name evidence="4" type="ORF">EDB81DRAFT_154550</name>
</gene>
<accession>A0A9P9FQM8</accession>
<dbReference type="EMBL" id="JAGMUV010000002">
    <property type="protein sequence ID" value="KAH7170175.1"/>
    <property type="molecule type" value="Genomic_DNA"/>
</dbReference>